<dbReference type="Proteomes" id="UP000319700">
    <property type="component" value="Unassembled WGS sequence"/>
</dbReference>
<dbReference type="EMBL" id="RCZH01000018">
    <property type="protein sequence ID" value="TPG34839.1"/>
    <property type="molecule type" value="Genomic_DNA"/>
</dbReference>
<keyword evidence="2" id="KW-1185">Reference proteome</keyword>
<organism evidence="1 2">
    <name type="scientific">Flavobacterium pectinovorum</name>
    <dbReference type="NCBI Taxonomy" id="29533"/>
    <lineage>
        <taxon>Bacteria</taxon>
        <taxon>Pseudomonadati</taxon>
        <taxon>Bacteroidota</taxon>
        <taxon>Flavobacteriia</taxon>
        <taxon>Flavobacteriales</taxon>
        <taxon>Flavobacteriaceae</taxon>
        <taxon>Flavobacterium</taxon>
    </lineage>
</organism>
<gene>
    <name evidence="1" type="ORF">EAH81_22460</name>
</gene>
<sequence>MVTEFWIEKAWGESINNALITDAYNALIELINVDDEHGFIWIGHVDEEYVLEIQKDLQLFLIFGENQDKRLKMSILDWDKVVLLIRSYFDKDFGVLKNEFTMNLLDNIREIYNINKINNFSLN</sequence>
<comment type="caution">
    <text evidence="1">The sequence shown here is derived from an EMBL/GenBank/DDBJ whole genome shotgun (WGS) entry which is preliminary data.</text>
</comment>
<name>A0A502ECV4_9FLAO</name>
<dbReference type="OrthoDB" id="965971at2"/>
<evidence type="ECO:0000313" key="1">
    <source>
        <dbReference type="EMBL" id="TPG34839.1"/>
    </source>
</evidence>
<accession>A0A502ECV4</accession>
<protein>
    <submittedName>
        <fullName evidence="1">Uncharacterized protein</fullName>
    </submittedName>
</protein>
<proteinExistence type="predicted"/>
<dbReference type="RefSeq" id="WP_140511170.1">
    <property type="nucleotide sequence ID" value="NZ_RCZH01000018.1"/>
</dbReference>
<reference evidence="1 2" key="1">
    <citation type="journal article" date="2019" name="Environ. Microbiol.">
        <title>Species interactions and distinct microbial communities in high Arctic permafrost affected cryosols are associated with the CH4 and CO2 gas fluxes.</title>
        <authorList>
            <person name="Altshuler I."/>
            <person name="Hamel J."/>
            <person name="Turney S."/>
            <person name="Magnuson E."/>
            <person name="Levesque R."/>
            <person name="Greer C."/>
            <person name="Whyte L.G."/>
        </authorList>
    </citation>
    <scope>NUCLEOTIDE SEQUENCE [LARGE SCALE GENOMIC DNA]</scope>
    <source>
        <strain evidence="1 2">42</strain>
    </source>
</reference>
<evidence type="ECO:0000313" key="2">
    <source>
        <dbReference type="Proteomes" id="UP000319700"/>
    </source>
</evidence>
<dbReference type="AlphaFoldDB" id="A0A502ECV4"/>